<keyword evidence="2" id="KW-0732">Signal</keyword>
<protein>
    <submittedName>
        <fullName evidence="4">Peptidase S1 and S6, chymotrypsin/Hap</fullName>
    </submittedName>
</protein>
<sequence>MKSFFSFRGSNFNELMILCLLGVTSLSPPAIAETEGDLNICTNSFVSTGRTFAPGDELDIRASGRINFGFVAGSGGPNGIDFPADYNYFPDVSHGRLMGRIKQPGMEDLEGWFFIGEARKITVPASGILEFLVNDKKPGDNSGQFCIQVINVNSSNPQASRTNPARQTRRERASTPQTRRERASTPQIVEGKLDRNSEIMLQNNAYFNVHEFTGRAGQQIAVELTSSEFDAYLFLVDSTGKTLAADDDGGGSSNARILMRLPLDGTYHVVVTSAVGSTTGSYRLVWSETVASTNNQPTQQQLSPFMQLLSEGLGIPTSVTEMAENPYFRLYYFLMGGRARSSEEIVQELGALSNQIANNTSRIDTPRLKRPGILSSSSELAPPGFPQAE</sequence>
<dbReference type="EMBL" id="BLAY01000349">
    <property type="protein sequence ID" value="GET44416.1"/>
    <property type="molecule type" value="Genomic_DNA"/>
</dbReference>
<feature type="compositionally biased region" description="Polar residues" evidence="1">
    <location>
        <begin position="155"/>
        <end position="166"/>
    </location>
</feature>
<dbReference type="Gene3D" id="2.60.120.430">
    <property type="entry name" value="Galactose-binding lectin"/>
    <property type="match status" value="1"/>
</dbReference>
<reference evidence="4" key="1">
    <citation type="submission" date="2019-10" db="EMBL/GenBank/DDBJ databases">
        <title>Draft genome sequece of Microseira wollei NIES-4236.</title>
        <authorList>
            <person name="Yamaguchi H."/>
            <person name="Suzuki S."/>
            <person name="Kawachi M."/>
        </authorList>
    </citation>
    <scope>NUCLEOTIDE SEQUENCE</scope>
    <source>
        <strain evidence="4">NIES-4236</strain>
    </source>
</reference>
<proteinExistence type="predicted"/>
<dbReference type="Proteomes" id="UP001050975">
    <property type="component" value="Unassembled WGS sequence"/>
</dbReference>
<evidence type="ECO:0000256" key="2">
    <source>
        <dbReference type="SAM" id="SignalP"/>
    </source>
</evidence>
<keyword evidence="5" id="KW-1185">Reference proteome</keyword>
<feature type="chain" id="PRO_5043708082" evidence="2">
    <location>
        <begin position="33"/>
        <end position="389"/>
    </location>
</feature>
<dbReference type="InterPro" id="IPR007280">
    <property type="entry name" value="Peptidase_C_arc/bac"/>
</dbReference>
<feature type="signal peptide" evidence="2">
    <location>
        <begin position="1"/>
        <end position="32"/>
    </location>
</feature>
<accession>A0AAV3XRT3</accession>
<organism evidence="4 5">
    <name type="scientific">Microseira wollei NIES-4236</name>
    <dbReference type="NCBI Taxonomy" id="2530354"/>
    <lineage>
        <taxon>Bacteria</taxon>
        <taxon>Bacillati</taxon>
        <taxon>Cyanobacteriota</taxon>
        <taxon>Cyanophyceae</taxon>
        <taxon>Oscillatoriophycideae</taxon>
        <taxon>Aerosakkonematales</taxon>
        <taxon>Aerosakkonemataceae</taxon>
        <taxon>Microseira</taxon>
    </lineage>
</organism>
<dbReference type="Pfam" id="PF04151">
    <property type="entry name" value="PPC"/>
    <property type="match status" value="1"/>
</dbReference>
<evidence type="ECO:0000313" key="5">
    <source>
        <dbReference type="Proteomes" id="UP001050975"/>
    </source>
</evidence>
<feature type="region of interest" description="Disordered" evidence="1">
    <location>
        <begin position="155"/>
        <end position="185"/>
    </location>
</feature>
<dbReference type="AlphaFoldDB" id="A0AAV3XRT3"/>
<evidence type="ECO:0000256" key="1">
    <source>
        <dbReference type="SAM" id="MobiDB-lite"/>
    </source>
</evidence>
<evidence type="ECO:0000313" key="4">
    <source>
        <dbReference type="EMBL" id="GET44416.1"/>
    </source>
</evidence>
<gene>
    <name evidence="4" type="ORF">MiSe_92430</name>
</gene>
<feature type="region of interest" description="Disordered" evidence="1">
    <location>
        <begin position="362"/>
        <end position="389"/>
    </location>
</feature>
<name>A0AAV3XRT3_9CYAN</name>
<dbReference type="Gene3D" id="2.60.120.380">
    <property type="match status" value="1"/>
</dbReference>
<feature type="compositionally biased region" description="Basic and acidic residues" evidence="1">
    <location>
        <begin position="168"/>
        <end position="183"/>
    </location>
</feature>
<feature type="domain" description="Peptidase C-terminal archaeal/bacterial" evidence="3">
    <location>
        <begin position="208"/>
        <end position="273"/>
    </location>
</feature>
<evidence type="ECO:0000259" key="3">
    <source>
        <dbReference type="Pfam" id="PF04151"/>
    </source>
</evidence>
<comment type="caution">
    <text evidence="4">The sequence shown here is derived from an EMBL/GenBank/DDBJ whole genome shotgun (WGS) entry which is preliminary data.</text>
</comment>